<feature type="region of interest" description="Disordered" evidence="1">
    <location>
        <begin position="43"/>
        <end position="73"/>
    </location>
</feature>
<dbReference type="OMA" id="RLATCTW"/>
<keyword evidence="2" id="KW-0812">Transmembrane</keyword>
<dbReference type="Proteomes" id="UP000298652">
    <property type="component" value="Chromosome 9"/>
</dbReference>
<feature type="compositionally biased region" description="Pro residues" evidence="1">
    <location>
        <begin position="132"/>
        <end position="143"/>
    </location>
</feature>
<dbReference type="AlphaFoldDB" id="A0A4U6SYR8"/>
<protein>
    <submittedName>
        <fullName evidence="3">Uncharacterized protein</fullName>
    </submittedName>
</protein>
<evidence type="ECO:0000313" key="3">
    <source>
        <dbReference type="EMBL" id="TKV93258.1"/>
    </source>
</evidence>
<keyword evidence="2" id="KW-1133">Transmembrane helix</keyword>
<name>A0A4U6SYR8_SETVI</name>
<evidence type="ECO:0000256" key="1">
    <source>
        <dbReference type="SAM" id="MobiDB-lite"/>
    </source>
</evidence>
<evidence type="ECO:0000313" key="4">
    <source>
        <dbReference type="Proteomes" id="UP000298652"/>
    </source>
</evidence>
<gene>
    <name evidence="3" type="ORF">SEVIR_9G214300v2</name>
</gene>
<keyword evidence="2" id="KW-0472">Membrane</keyword>
<dbReference type="EMBL" id="CM016560">
    <property type="protein sequence ID" value="TKV93258.1"/>
    <property type="molecule type" value="Genomic_DNA"/>
</dbReference>
<keyword evidence="4" id="KW-1185">Reference proteome</keyword>
<feature type="transmembrane region" description="Helical" evidence="2">
    <location>
        <begin position="158"/>
        <end position="175"/>
    </location>
</feature>
<dbReference type="PANTHER" id="PTHR37706">
    <property type="entry name" value="TRANSMEMBRANE PROTEIN"/>
    <property type="match status" value="1"/>
</dbReference>
<accession>A0A4U6SYR8</accession>
<feature type="region of interest" description="Disordered" evidence="1">
    <location>
        <begin position="126"/>
        <end position="146"/>
    </location>
</feature>
<proteinExistence type="predicted"/>
<dbReference type="Gramene" id="TKV93258">
    <property type="protein sequence ID" value="TKV93258"/>
    <property type="gene ID" value="SEVIR_9G214300v2"/>
</dbReference>
<organism evidence="3 4">
    <name type="scientific">Setaria viridis</name>
    <name type="common">Green bristlegrass</name>
    <name type="synonym">Setaria italica subsp. viridis</name>
    <dbReference type="NCBI Taxonomy" id="4556"/>
    <lineage>
        <taxon>Eukaryota</taxon>
        <taxon>Viridiplantae</taxon>
        <taxon>Streptophyta</taxon>
        <taxon>Embryophyta</taxon>
        <taxon>Tracheophyta</taxon>
        <taxon>Spermatophyta</taxon>
        <taxon>Magnoliopsida</taxon>
        <taxon>Liliopsida</taxon>
        <taxon>Poales</taxon>
        <taxon>Poaceae</taxon>
        <taxon>PACMAD clade</taxon>
        <taxon>Panicoideae</taxon>
        <taxon>Panicodae</taxon>
        <taxon>Paniceae</taxon>
        <taxon>Cenchrinae</taxon>
        <taxon>Setaria</taxon>
    </lineage>
</organism>
<evidence type="ECO:0000256" key="2">
    <source>
        <dbReference type="SAM" id="Phobius"/>
    </source>
</evidence>
<dbReference type="PANTHER" id="PTHR37706:SF2">
    <property type="entry name" value="TRANSMEMBRANE PROTEIN"/>
    <property type="match status" value="1"/>
</dbReference>
<sequence>MMLLTNFFSYRYRGNQRKPARVSHHHPRLATCTWKHLPRELRRQQSTVRRRPRLPPLSRTFPMATPSSPPAAPAATAAASVSVSRLPPLRPSLPHLRFCSAPAAAAVAASPISLGPGCRPLPSIRCRAAAGPSPPSSEPPPPSGWQERLSRLQDRARIFFAVLFWMSLFFWGSAWDGSNNSGGKKRQRFRKKSK</sequence>
<reference evidence="3" key="1">
    <citation type="submission" date="2019-03" db="EMBL/GenBank/DDBJ databases">
        <title>WGS assembly of Setaria viridis.</title>
        <authorList>
            <person name="Huang P."/>
            <person name="Jenkins J."/>
            <person name="Grimwood J."/>
            <person name="Barry K."/>
            <person name="Healey A."/>
            <person name="Mamidi S."/>
            <person name="Sreedasyam A."/>
            <person name="Shu S."/>
            <person name="Feldman M."/>
            <person name="Wu J."/>
            <person name="Yu Y."/>
            <person name="Chen C."/>
            <person name="Johnson J."/>
            <person name="Rokhsar D."/>
            <person name="Baxter I."/>
            <person name="Schmutz J."/>
            <person name="Brutnell T."/>
            <person name="Kellogg E."/>
        </authorList>
    </citation>
    <scope>NUCLEOTIDE SEQUENCE [LARGE SCALE GENOMIC DNA]</scope>
</reference>